<feature type="region of interest" description="Disordered" evidence="1">
    <location>
        <begin position="387"/>
        <end position="431"/>
    </location>
</feature>
<keyword evidence="2" id="KW-1133">Transmembrane helix</keyword>
<feature type="transmembrane region" description="Helical" evidence="2">
    <location>
        <begin position="120"/>
        <end position="142"/>
    </location>
</feature>
<dbReference type="PANTHER" id="PTHR23028">
    <property type="entry name" value="ACETYLTRANSFERASE"/>
    <property type="match status" value="1"/>
</dbReference>
<feature type="transmembrane region" description="Helical" evidence="2">
    <location>
        <begin position="199"/>
        <end position="217"/>
    </location>
</feature>
<name>A0ABR7LLM3_9ACTN</name>
<dbReference type="EMBL" id="JABVEC010000005">
    <property type="protein sequence ID" value="MBC6465727.1"/>
    <property type="molecule type" value="Genomic_DNA"/>
</dbReference>
<comment type="caution">
    <text evidence="4">The sequence shown here is derived from an EMBL/GenBank/DDBJ whole genome shotgun (WGS) entry which is preliminary data.</text>
</comment>
<evidence type="ECO:0000259" key="3">
    <source>
        <dbReference type="Pfam" id="PF01757"/>
    </source>
</evidence>
<sequence length="431" mass="46678">MAVLAVLFEHLLDALLPEVRRTASPWFDFGRYGVFVFFIVSGYVIPASLERRGSVREFWIGRVFRLYPLWAVAAAIGLVFALAEVYWTLPDRLSEHPWMSALAHTTMLQDLLGVPNVLNVFWTLSYEMVFYLLVTAMFAAGVHRASSTAALGFAMASLTLGLALPAYALSIRWGTGAIAAVSVLLLAGLSAVLSGRPGLRPWGVALIAGTALALLALNSRVGAVESFSIMATMFAGTAIHRIRHRGPRRRPADLLVVLLVPVLTIAAGIRLAAGWGVPDGRETLPWGWPAAIAAAWLTFAVALVSHRRRMPRALTWLGVISYSVYLLHQLPLQVARRLIGDPAALSAVERVGWAGMIVTIVITLSAVAFRYVEKPMQRLGRRFARSSGARWPEPGADAARPAHVRAAGDGPADARADRSDEHSGRASREVA</sequence>
<organism evidence="4 5">
    <name type="scientific">Actinomadura alba</name>
    <dbReference type="NCBI Taxonomy" id="406431"/>
    <lineage>
        <taxon>Bacteria</taxon>
        <taxon>Bacillati</taxon>
        <taxon>Actinomycetota</taxon>
        <taxon>Actinomycetes</taxon>
        <taxon>Streptosporangiales</taxon>
        <taxon>Thermomonosporaceae</taxon>
        <taxon>Actinomadura</taxon>
    </lineage>
</organism>
<gene>
    <name evidence="4" type="ORF">HKK74_09480</name>
</gene>
<keyword evidence="4" id="KW-0808">Transferase</keyword>
<feature type="transmembrane region" description="Helical" evidence="2">
    <location>
        <begin position="351"/>
        <end position="372"/>
    </location>
</feature>
<keyword evidence="2" id="KW-0812">Transmembrane</keyword>
<evidence type="ECO:0000313" key="4">
    <source>
        <dbReference type="EMBL" id="MBC6465727.1"/>
    </source>
</evidence>
<accession>A0ABR7LLM3</accession>
<dbReference type="PANTHER" id="PTHR23028:SF53">
    <property type="entry name" value="ACYL_TRANSF_3 DOMAIN-CONTAINING PROTEIN"/>
    <property type="match status" value="1"/>
</dbReference>
<feature type="compositionally biased region" description="Low complexity" evidence="1">
    <location>
        <begin position="395"/>
        <end position="411"/>
    </location>
</feature>
<evidence type="ECO:0000256" key="2">
    <source>
        <dbReference type="SAM" id="Phobius"/>
    </source>
</evidence>
<feature type="compositionally biased region" description="Basic and acidic residues" evidence="1">
    <location>
        <begin position="412"/>
        <end position="431"/>
    </location>
</feature>
<dbReference type="Proteomes" id="UP000805614">
    <property type="component" value="Unassembled WGS sequence"/>
</dbReference>
<dbReference type="InterPro" id="IPR050879">
    <property type="entry name" value="Acyltransferase_3"/>
</dbReference>
<feature type="transmembrane region" description="Helical" evidence="2">
    <location>
        <begin position="313"/>
        <end position="331"/>
    </location>
</feature>
<keyword evidence="4" id="KW-0012">Acyltransferase</keyword>
<keyword evidence="2" id="KW-0472">Membrane</keyword>
<evidence type="ECO:0000313" key="5">
    <source>
        <dbReference type="Proteomes" id="UP000805614"/>
    </source>
</evidence>
<feature type="transmembrane region" description="Helical" evidence="2">
    <location>
        <begin position="29"/>
        <end position="49"/>
    </location>
</feature>
<dbReference type="InterPro" id="IPR002656">
    <property type="entry name" value="Acyl_transf_3_dom"/>
</dbReference>
<feature type="transmembrane region" description="Helical" evidence="2">
    <location>
        <begin position="173"/>
        <end position="192"/>
    </location>
</feature>
<proteinExistence type="predicted"/>
<dbReference type="Pfam" id="PF01757">
    <property type="entry name" value="Acyl_transf_3"/>
    <property type="match status" value="1"/>
</dbReference>
<feature type="transmembrane region" description="Helical" evidence="2">
    <location>
        <begin position="149"/>
        <end position="167"/>
    </location>
</feature>
<feature type="transmembrane region" description="Helical" evidence="2">
    <location>
        <begin position="69"/>
        <end position="89"/>
    </location>
</feature>
<protein>
    <submittedName>
        <fullName evidence="4">Acyltransferase</fullName>
    </submittedName>
</protein>
<feature type="transmembrane region" description="Helical" evidence="2">
    <location>
        <begin position="254"/>
        <end position="273"/>
    </location>
</feature>
<reference evidence="4 5" key="1">
    <citation type="submission" date="2020-06" db="EMBL/GenBank/DDBJ databases">
        <title>Actinomadura xiongansis sp. nov., isolated from soil of Baiyangdian.</title>
        <authorList>
            <person name="Zhang X."/>
        </authorList>
    </citation>
    <scope>NUCLEOTIDE SEQUENCE [LARGE SCALE GENOMIC DNA]</scope>
    <source>
        <strain evidence="4 5">HBUM206468</strain>
    </source>
</reference>
<dbReference type="GO" id="GO:0016746">
    <property type="term" value="F:acyltransferase activity"/>
    <property type="evidence" value="ECO:0007669"/>
    <property type="project" value="UniProtKB-KW"/>
</dbReference>
<keyword evidence="5" id="KW-1185">Reference proteome</keyword>
<evidence type="ECO:0000256" key="1">
    <source>
        <dbReference type="SAM" id="MobiDB-lite"/>
    </source>
</evidence>
<feature type="domain" description="Acyltransferase 3" evidence="3">
    <location>
        <begin position="2"/>
        <end position="367"/>
    </location>
</feature>
<feature type="transmembrane region" description="Helical" evidence="2">
    <location>
        <begin position="285"/>
        <end position="304"/>
    </location>
</feature>
<feature type="transmembrane region" description="Helical" evidence="2">
    <location>
        <begin position="223"/>
        <end position="242"/>
    </location>
</feature>